<comment type="caution">
    <text evidence="2">The sequence shown here is derived from an EMBL/GenBank/DDBJ whole genome shotgun (WGS) entry which is preliminary data.</text>
</comment>
<dbReference type="Pfam" id="PF12158">
    <property type="entry name" value="DUF3592"/>
    <property type="match status" value="1"/>
</dbReference>
<protein>
    <submittedName>
        <fullName evidence="2">DUF3592 domain-containing protein</fullName>
    </submittedName>
</protein>
<reference evidence="2 3" key="1">
    <citation type="submission" date="2020-05" db="EMBL/GenBank/DDBJ databases">
        <title>Hymenobacter terrestris sp. nov. and Hymenobacter lapidiphilus sp. nov., isolated from regoliths in Antarctica.</title>
        <authorList>
            <person name="Sedlacek I."/>
            <person name="Pantucek R."/>
            <person name="Zeman M."/>
            <person name="Holochova P."/>
            <person name="Kralova S."/>
            <person name="Stankova E."/>
            <person name="Sedo O."/>
            <person name="Micenkova L."/>
            <person name="Svec P."/>
            <person name="Gupta V."/>
            <person name="Sood U."/>
            <person name="Korpole U.S."/>
            <person name="Lal R."/>
        </authorList>
    </citation>
    <scope>NUCLEOTIDE SEQUENCE [LARGE SCALE GENOMIC DNA]</scope>
    <source>
        <strain evidence="2 3">P5252</strain>
    </source>
</reference>
<sequence>MAVIVIILVVGTYIKAKKHHDRMQEHGVYAHGVVVRNKVIWGRIITVRPIVRFATQHGQMIEKLSTAGSAFAVPRYPQGTKVVLLYDPEDPHEFMIESADSSYI</sequence>
<gene>
    <name evidence="2" type="ORF">HW556_13175</name>
</gene>
<evidence type="ECO:0000259" key="1">
    <source>
        <dbReference type="Pfam" id="PF12158"/>
    </source>
</evidence>
<proteinExistence type="predicted"/>
<dbReference type="Proteomes" id="UP000626554">
    <property type="component" value="Unassembled WGS sequence"/>
</dbReference>
<feature type="domain" description="DUF3592" evidence="1">
    <location>
        <begin position="46"/>
        <end position="98"/>
    </location>
</feature>
<organism evidence="2 3">
    <name type="scientific">Hymenobacter terrestris</name>
    <dbReference type="NCBI Taxonomy" id="2748310"/>
    <lineage>
        <taxon>Bacteria</taxon>
        <taxon>Pseudomonadati</taxon>
        <taxon>Bacteroidota</taxon>
        <taxon>Cytophagia</taxon>
        <taxon>Cytophagales</taxon>
        <taxon>Hymenobacteraceae</taxon>
        <taxon>Hymenobacter</taxon>
    </lineage>
</organism>
<evidence type="ECO:0000313" key="2">
    <source>
        <dbReference type="EMBL" id="NVO85834.1"/>
    </source>
</evidence>
<accession>A0ABX2Q4H1</accession>
<dbReference type="InterPro" id="IPR021994">
    <property type="entry name" value="DUF3592"/>
</dbReference>
<dbReference type="EMBL" id="JABKAV010000043">
    <property type="protein sequence ID" value="NVO85834.1"/>
    <property type="molecule type" value="Genomic_DNA"/>
</dbReference>
<name>A0ABX2Q4H1_9BACT</name>
<evidence type="ECO:0000313" key="3">
    <source>
        <dbReference type="Proteomes" id="UP000626554"/>
    </source>
</evidence>
<keyword evidence="3" id="KW-1185">Reference proteome</keyword>